<name>A0A5B9N9B0_9CAUD</name>
<gene>
    <name evidence="1" type="ORF">CPT_Saba_012</name>
</gene>
<proteinExistence type="predicted"/>
<reference evidence="2" key="1">
    <citation type="submission" date="2019-06" db="EMBL/GenBank/DDBJ databases">
        <title>The Complete Genome of Proteus mirabilis Siphophage Saba.</title>
        <authorList>
            <person name="Nyugen J."/>
            <person name="Harb L."/>
            <person name="Moreland R."/>
            <person name="Liu M."/>
            <person name="Ramsey J."/>
        </authorList>
    </citation>
    <scope>NUCLEOTIDE SEQUENCE [LARGE SCALE GENOMIC DNA]</scope>
</reference>
<organism evidence="1 2">
    <name type="scientific">Proteus phage Saba</name>
    <dbReference type="NCBI Taxonomy" id="2596672"/>
    <lineage>
        <taxon>Viruses</taxon>
        <taxon>Duplodnaviria</taxon>
        <taxon>Heunggongvirae</taxon>
        <taxon>Uroviricota</taxon>
        <taxon>Caudoviricetes</taxon>
        <taxon>Casjensviridae</taxon>
        <taxon>Cenphatecvirus</taxon>
        <taxon>Cenphatecvirus saba</taxon>
    </lineage>
</organism>
<evidence type="ECO:0000313" key="1">
    <source>
        <dbReference type="EMBL" id="QEG09385.1"/>
    </source>
</evidence>
<accession>A0A5B9N9B0</accession>
<evidence type="ECO:0000313" key="2">
    <source>
        <dbReference type="Proteomes" id="UP000322840"/>
    </source>
</evidence>
<keyword evidence="2" id="KW-1185">Reference proteome</keyword>
<sequence>MRLYKKPNSRYCGMCSIPTRAPVAKDLGFDFPLCGMCRTRYERSQSKTAAIGAENVSPLASFSVPEVVIAKTGLYHGAIKSGDRLVLNVELSGKRFTTYETYRDGVRSELGSVSFSLETLKNLITVGSLEREDA</sequence>
<dbReference type="EMBL" id="MN062188">
    <property type="protein sequence ID" value="QEG09385.1"/>
    <property type="molecule type" value="Genomic_DNA"/>
</dbReference>
<dbReference type="Proteomes" id="UP000322840">
    <property type="component" value="Segment"/>
</dbReference>
<protein>
    <submittedName>
        <fullName evidence="1">Uncharacterized protein</fullName>
    </submittedName>
</protein>